<evidence type="ECO:0000256" key="1">
    <source>
        <dbReference type="SAM" id="SignalP"/>
    </source>
</evidence>
<keyword evidence="1" id="KW-0732">Signal</keyword>
<evidence type="ECO:0000313" key="3">
    <source>
        <dbReference type="Proteomes" id="UP001429354"/>
    </source>
</evidence>
<organism evidence="2 3">
    <name type="scientific">Pseudoxanthomonas gei</name>
    <dbReference type="NCBI Taxonomy" id="1383030"/>
    <lineage>
        <taxon>Bacteria</taxon>
        <taxon>Pseudomonadati</taxon>
        <taxon>Pseudomonadota</taxon>
        <taxon>Gammaproteobacteria</taxon>
        <taxon>Lysobacterales</taxon>
        <taxon>Lysobacteraceae</taxon>
        <taxon>Pseudoxanthomonas</taxon>
    </lineage>
</organism>
<evidence type="ECO:0000313" key="2">
    <source>
        <dbReference type="EMBL" id="NDK40262.1"/>
    </source>
</evidence>
<name>A0ABX0AF73_9GAMM</name>
<keyword evidence="3" id="KW-1185">Reference proteome</keyword>
<dbReference type="Proteomes" id="UP001429354">
    <property type="component" value="Unassembled WGS sequence"/>
</dbReference>
<feature type="signal peptide" evidence="1">
    <location>
        <begin position="1"/>
        <end position="23"/>
    </location>
</feature>
<comment type="caution">
    <text evidence="2">The sequence shown here is derived from an EMBL/GenBank/DDBJ whole genome shotgun (WGS) entry which is preliminary data.</text>
</comment>
<proteinExistence type="predicted"/>
<reference evidence="2 3" key="1">
    <citation type="submission" date="2018-07" db="EMBL/GenBank/DDBJ databases">
        <title>Whole genome Sequencing of Pseudoxanthomonas gei KCTC 32298 (T).</title>
        <authorList>
            <person name="Kumar S."/>
            <person name="Bansal K."/>
            <person name="Kaur A."/>
            <person name="Patil P."/>
            <person name="Sharma S."/>
            <person name="Patil P.B."/>
        </authorList>
    </citation>
    <scope>NUCLEOTIDE SEQUENCE [LARGE SCALE GENOMIC DNA]</scope>
    <source>
        <strain evidence="2 3">KCTC 32298</strain>
    </source>
</reference>
<sequence length="202" mass="21857">MTRIHAISISLAASALLLGGPLAAETAAPQMTPEMKAMMEAYQKAGTPGAEHQKLAAMAGTYDLTVKSWHTPGAEPAIDAGTATRKLILGDRVLVEDVSSQMMGQPYTGQGLHGFDNVTGKYWSTWNDSMSTGLMVSEGSCDARLSCAFTGTYHDPVSKKPQTARMTTRWTDPNTEVFEMYAPGPDGKESRMMEITYKKRAQ</sequence>
<dbReference type="Pfam" id="PF07617">
    <property type="entry name" value="DUF1579"/>
    <property type="match status" value="1"/>
</dbReference>
<accession>A0ABX0AF73</accession>
<dbReference type="InterPro" id="IPR011473">
    <property type="entry name" value="DUF1579"/>
</dbReference>
<feature type="chain" id="PRO_5045696148" evidence="1">
    <location>
        <begin position="24"/>
        <end position="202"/>
    </location>
</feature>
<dbReference type="EMBL" id="QOVG01000017">
    <property type="protein sequence ID" value="NDK40262.1"/>
    <property type="molecule type" value="Genomic_DNA"/>
</dbReference>
<protein>
    <submittedName>
        <fullName evidence="2">DUF1579 domain-containing protein</fullName>
    </submittedName>
</protein>
<dbReference type="RefSeq" id="WP_162350923.1">
    <property type="nucleotide sequence ID" value="NZ_QOVG01000017.1"/>
</dbReference>
<gene>
    <name evidence="2" type="ORF">DT603_15600</name>
</gene>